<dbReference type="PANTHER" id="PTHR11552">
    <property type="entry name" value="GLUCOSE-METHANOL-CHOLINE GMC OXIDOREDUCTASE"/>
    <property type="match status" value="1"/>
</dbReference>
<feature type="domain" description="Glucose-methanol-choline oxidoreductase C-terminal" evidence="7">
    <location>
        <begin position="364"/>
        <end position="442"/>
    </location>
</feature>
<organism evidence="8 9">
    <name type="scientific">Hyaloscypha bicolor E</name>
    <dbReference type="NCBI Taxonomy" id="1095630"/>
    <lineage>
        <taxon>Eukaryota</taxon>
        <taxon>Fungi</taxon>
        <taxon>Dikarya</taxon>
        <taxon>Ascomycota</taxon>
        <taxon>Pezizomycotina</taxon>
        <taxon>Leotiomycetes</taxon>
        <taxon>Helotiales</taxon>
        <taxon>Hyaloscyphaceae</taxon>
        <taxon>Hyaloscypha</taxon>
        <taxon>Hyaloscypha bicolor</taxon>
    </lineage>
</organism>
<feature type="domain" description="Glucose-methanol-choline oxidoreductase N-terminal" evidence="6">
    <location>
        <begin position="156"/>
        <end position="254"/>
    </location>
</feature>
<keyword evidence="3" id="KW-0285">Flavoprotein</keyword>
<dbReference type="InParanoid" id="A0A2J6TV28"/>
<dbReference type="AlphaFoldDB" id="A0A2J6TV28"/>
<dbReference type="RefSeq" id="XP_024743770.1">
    <property type="nucleotide sequence ID" value="XM_024885542.1"/>
</dbReference>
<dbReference type="Gene3D" id="3.50.50.60">
    <property type="entry name" value="FAD/NAD(P)-binding domain"/>
    <property type="match status" value="3"/>
</dbReference>
<dbReference type="STRING" id="1095630.A0A2J6TV28"/>
<dbReference type="GeneID" id="36593619"/>
<dbReference type="PANTHER" id="PTHR11552:SF147">
    <property type="entry name" value="CHOLINE DEHYDROGENASE, MITOCHONDRIAL"/>
    <property type="match status" value="1"/>
</dbReference>
<name>A0A2J6TV28_9HELO</name>
<dbReference type="PIRSF" id="PIRSF000137">
    <property type="entry name" value="Alcohol_oxidase"/>
    <property type="match status" value="1"/>
</dbReference>
<dbReference type="InterPro" id="IPR036188">
    <property type="entry name" value="FAD/NAD-bd_sf"/>
</dbReference>
<dbReference type="Pfam" id="PF00732">
    <property type="entry name" value="GMC_oxred_N"/>
    <property type="match status" value="1"/>
</dbReference>
<dbReference type="EMBL" id="KZ613740">
    <property type="protein sequence ID" value="PMD66866.1"/>
    <property type="molecule type" value="Genomic_DNA"/>
</dbReference>
<evidence type="ECO:0000256" key="1">
    <source>
        <dbReference type="ARBA" id="ARBA00001974"/>
    </source>
</evidence>
<gene>
    <name evidence="8" type="ORF">K444DRAFT_649107</name>
</gene>
<comment type="cofactor">
    <cofactor evidence="1">
        <name>FAD</name>
        <dbReference type="ChEBI" id="CHEBI:57692"/>
    </cofactor>
</comment>
<dbReference type="Gene3D" id="3.30.560.10">
    <property type="entry name" value="Glucose Oxidase, domain 3"/>
    <property type="match status" value="1"/>
</dbReference>
<accession>A0A2J6TV28</accession>
<evidence type="ECO:0000256" key="5">
    <source>
        <dbReference type="SAM" id="SignalP"/>
    </source>
</evidence>
<dbReference type="InterPro" id="IPR007867">
    <property type="entry name" value="GMC_OxRtase_C"/>
</dbReference>
<feature type="chain" id="PRO_5014339731" evidence="5">
    <location>
        <begin position="24"/>
        <end position="453"/>
    </location>
</feature>
<dbReference type="GO" id="GO:0050660">
    <property type="term" value="F:flavin adenine dinucleotide binding"/>
    <property type="evidence" value="ECO:0007669"/>
    <property type="project" value="InterPro"/>
</dbReference>
<proteinExistence type="inferred from homology"/>
<reference evidence="8 9" key="1">
    <citation type="submission" date="2016-04" db="EMBL/GenBank/DDBJ databases">
        <title>A degradative enzymes factory behind the ericoid mycorrhizal symbiosis.</title>
        <authorList>
            <consortium name="DOE Joint Genome Institute"/>
            <person name="Martino E."/>
            <person name="Morin E."/>
            <person name="Grelet G."/>
            <person name="Kuo A."/>
            <person name="Kohler A."/>
            <person name="Daghino S."/>
            <person name="Barry K."/>
            <person name="Choi C."/>
            <person name="Cichocki N."/>
            <person name="Clum A."/>
            <person name="Copeland A."/>
            <person name="Hainaut M."/>
            <person name="Haridas S."/>
            <person name="Labutti K."/>
            <person name="Lindquist E."/>
            <person name="Lipzen A."/>
            <person name="Khouja H.-R."/>
            <person name="Murat C."/>
            <person name="Ohm R."/>
            <person name="Olson A."/>
            <person name="Spatafora J."/>
            <person name="Veneault-Fourrey C."/>
            <person name="Henrissat B."/>
            <person name="Grigoriev I."/>
            <person name="Martin F."/>
            <person name="Perotto S."/>
        </authorList>
    </citation>
    <scope>NUCLEOTIDE SEQUENCE [LARGE SCALE GENOMIC DNA]</scope>
    <source>
        <strain evidence="8 9">E</strain>
    </source>
</reference>
<evidence type="ECO:0000256" key="4">
    <source>
        <dbReference type="ARBA" id="ARBA00022827"/>
    </source>
</evidence>
<evidence type="ECO:0000256" key="3">
    <source>
        <dbReference type="ARBA" id="ARBA00022630"/>
    </source>
</evidence>
<dbReference type="GO" id="GO:0016614">
    <property type="term" value="F:oxidoreductase activity, acting on CH-OH group of donors"/>
    <property type="evidence" value="ECO:0007669"/>
    <property type="project" value="InterPro"/>
</dbReference>
<sequence length="453" mass="48590">MKLFKLAALAASLLLEYDYIVVGSGAGGPLACRLAIAGHKTLLIEARNDQNGNANISVSGLNPPSGAKPLGILYPCADNSWAATNMNQYLNKVYELFPVKPTYPTIQLLDLKLTQHPVSGAAAMGVGPDPTAAVTGLANTLLKDLTADFFQIPLNMKNGARTAVRDFIADTVQETYLLTVTQNCHITNNTFDTSGGTPKATGVNSLASNNLYYGSPLSVGQGASSLATASKEVIIPGGAFNTPQLLKLSGIEPADELRRCTFDSKPDGACLTRWQNNPYILAARGVYSTNDLPRAIVARPNYASTTDIDLFIFGGPVDFTGYFPDWNETAVADHKHWSWYNLKVHTCSRAGTVKLRIPGGDTFVEEEPGPSVQPSEDIGHYIKDRAWSLHAACTAATSADSDSNAVLDSNFRIRGVQNFHVVDASVFPRIHGVFIQAPIFMISEKAVDVILNG</sequence>
<dbReference type="Proteomes" id="UP000235371">
    <property type="component" value="Unassembled WGS sequence"/>
</dbReference>
<dbReference type="Pfam" id="PF05199">
    <property type="entry name" value="GMC_oxred_C"/>
    <property type="match status" value="1"/>
</dbReference>
<dbReference type="SUPFAM" id="SSF51905">
    <property type="entry name" value="FAD/NAD(P)-binding domain"/>
    <property type="match status" value="1"/>
</dbReference>
<protein>
    <submittedName>
        <fullName evidence="8">GMC oxidoreductase</fullName>
    </submittedName>
</protein>
<feature type="signal peptide" evidence="5">
    <location>
        <begin position="1"/>
        <end position="23"/>
    </location>
</feature>
<evidence type="ECO:0000313" key="9">
    <source>
        <dbReference type="Proteomes" id="UP000235371"/>
    </source>
</evidence>
<evidence type="ECO:0000259" key="6">
    <source>
        <dbReference type="Pfam" id="PF00732"/>
    </source>
</evidence>
<evidence type="ECO:0000259" key="7">
    <source>
        <dbReference type="Pfam" id="PF05199"/>
    </source>
</evidence>
<dbReference type="InterPro" id="IPR000172">
    <property type="entry name" value="GMC_OxRdtase_N"/>
</dbReference>
<comment type="similarity">
    <text evidence="2">Belongs to the GMC oxidoreductase family.</text>
</comment>
<keyword evidence="4" id="KW-0274">FAD</keyword>
<dbReference type="InterPro" id="IPR012132">
    <property type="entry name" value="GMC_OxRdtase"/>
</dbReference>
<keyword evidence="9" id="KW-1185">Reference proteome</keyword>
<evidence type="ECO:0000256" key="2">
    <source>
        <dbReference type="ARBA" id="ARBA00010790"/>
    </source>
</evidence>
<evidence type="ECO:0000313" key="8">
    <source>
        <dbReference type="EMBL" id="PMD66866.1"/>
    </source>
</evidence>
<keyword evidence="5" id="KW-0732">Signal</keyword>
<dbReference type="OrthoDB" id="269227at2759"/>